<name>A0A7V7TVY4_9HYPH</name>
<dbReference type="Pfam" id="PF00078">
    <property type="entry name" value="RVT_1"/>
    <property type="match status" value="1"/>
</dbReference>
<reference evidence="2 3" key="1">
    <citation type="submission" date="2019-09" db="EMBL/GenBank/DDBJ databases">
        <title>YIM 132180 draft genome.</title>
        <authorList>
            <person name="Zhang K."/>
        </authorList>
    </citation>
    <scope>NUCLEOTIDE SEQUENCE [LARGE SCALE GENOMIC DNA]</scope>
    <source>
        <strain evidence="2 3">YIM 132180</strain>
    </source>
</reference>
<dbReference type="InterPro" id="IPR000477">
    <property type="entry name" value="RT_dom"/>
</dbReference>
<evidence type="ECO:0000313" key="3">
    <source>
        <dbReference type="Proteomes" id="UP000432089"/>
    </source>
</evidence>
<dbReference type="RefSeq" id="WP_150970670.1">
    <property type="nucleotide sequence ID" value="NZ_VZDO01000011.1"/>
</dbReference>
<dbReference type="AlphaFoldDB" id="A0A7V7TVY4"/>
<evidence type="ECO:0000259" key="1">
    <source>
        <dbReference type="PROSITE" id="PS50878"/>
    </source>
</evidence>
<organism evidence="2 3">
    <name type="scientific">Plantimonas leprariae</name>
    <dbReference type="NCBI Taxonomy" id="2615207"/>
    <lineage>
        <taxon>Bacteria</taxon>
        <taxon>Pseudomonadati</taxon>
        <taxon>Pseudomonadota</taxon>
        <taxon>Alphaproteobacteria</taxon>
        <taxon>Hyphomicrobiales</taxon>
        <taxon>Aurantimonadaceae</taxon>
        <taxon>Plantimonas</taxon>
    </lineage>
</organism>
<dbReference type="InterPro" id="IPR043502">
    <property type="entry name" value="DNA/RNA_pol_sf"/>
</dbReference>
<keyword evidence="2" id="KW-0808">Transferase</keyword>
<dbReference type="SUPFAM" id="SSF56672">
    <property type="entry name" value="DNA/RNA polymerases"/>
    <property type="match status" value="1"/>
</dbReference>
<keyword evidence="2" id="KW-0548">Nucleotidyltransferase</keyword>
<accession>A0A7V7TVY4</accession>
<feature type="domain" description="Reverse transcriptase" evidence="1">
    <location>
        <begin position="1"/>
        <end position="375"/>
    </location>
</feature>
<dbReference type="PROSITE" id="PS50878">
    <property type="entry name" value="RT_POL"/>
    <property type="match status" value="1"/>
</dbReference>
<dbReference type="EMBL" id="VZDO01000011">
    <property type="protein sequence ID" value="KAB0679058.1"/>
    <property type="molecule type" value="Genomic_DNA"/>
</dbReference>
<evidence type="ECO:0000313" key="2">
    <source>
        <dbReference type="EMBL" id="KAB0679058.1"/>
    </source>
</evidence>
<gene>
    <name evidence="2" type="ORF">F6X38_14280</name>
</gene>
<keyword evidence="3" id="KW-1185">Reference proteome</keyword>
<proteinExistence type="predicted"/>
<keyword evidence="2" id="KW-0695">RNA-directed DNA polymerase</keyword>
<comment type="caution">
    <text evidence="2">The sequence shown here is derived from an EMBL/GenBank/DDBJ whole genome shotgun (WGS) entry which is preliminary data.</text>
</comment>
<dbReference type="GO" id="GO:0003964">
    <property type="term" value="F:RNA-directed DNA polymerase activity"/>
    <property type="evidence" value="ECO:0007669"/>
    <property type="project" value="UniProtKB-KW"/>
</dbReference>
<protein>
    <submittedName>
        <fullName evidence="2">Reverse transcriptase</fullName>
    </submittedName>
</protein>
<dbReference type="Proteomes" id="UP000432089">
    <property type="component" value="Unassembled WGS sequence"/>
</dbReference>
<sequence>MPSRPASLLAPPRPWTMPPAKLKNYPHFDSPLSAAGATDLATDPVAVAAHAFHPLLLFDDVKRYFRRPDRPRKAPKKRPIRYAARTDAYIYTRYRDWLSCLYEERLAALGLSDAVAAYRRIPSPYRRGNKCNIDFAYDAIGHIRRLGDCHTLCLDIKGFFESLDHARLKAVWASLLGVRDLPPDHYRVFRSVTKYVEVDQIEVYRRLGFWGEKTVRGRRDPVEGFLVDRRRIPIRLCDARVMREVVFGEGGRHPKIAVTRKERFGIPQGTPISDLLANIYMLDFDRDMKELATGLGGHYSRYSDDILFVVPADAIAPGALAATVASAITLQGDELKIADGKTAIHRFTRHDGELRCASVSAGSPNKRFEYLGFRFDGRRVHLRDSTLSVLRQKIAGVVRREAIAQSRRYASWSVDEICDRYDYRRIEARFGRVREFEAVCDKADW</sequence>